<comment type="caution">
    <text evidence="1">The sequence shown here is derived from an EMBL/GenBank/DDBJ whole genome shotgun (WGS) entry which is preliminary data.</text>
</comment>
<proteinExistence type="predicted"/>
<evidence type="ECO:0008006" key="3">
    <source>
        <dbReference type="Google" id="ProtNLM"/>
    </source>
</evidence>
<protein>
    <recommendedName>
        <fullName evidence="3">Apple domain-containing protein</fullName>
    </recommendedName>
</protein>
<keyword evidence="2" id="KW-1185">Reference proteome</keyword>
<organism evidence="1 2">
    <name type="scientific">Daphnia galeata</name>
    <dbReference type="NCBI Taxonomy" id="27404"/>
    <lineage>
        <taxon>Eukaryota</taxon>
        <taxon>Metazoa</taxon>
        <taxon>Ecdysozoa</taxon>
        <taxon>Arthropoda</taxon>
        <taxon>Crustacea</taxon>
        <taxon>Branchiopoda</taxon>
        <taxon>Diplostraca</taxon>
        <taxon>Cladocera</taxon>
        <taxon>Anomopoda</taxon>
        <taxon>Daphniidae</taxon>
        <taxon>Daphnia</taxon>
    </lineage>
</organism>
<gene>
    <name evidence="1" type="ORF">DGAL_LOCUS8177</name>
</gene>
<accession>A0A8J2WI50</accession>
<reference evidence="1" key="1">
    <citation type="submission" date="2021-11" db="EMBL/GenBank/DDBJ databases">
        <authorList>
            <person name="Schell T."/>
        </authorList>
    </citation>
    <scope>NUCLEOTIDE SEQUENCE</scope>
    <source>
        <strain evidence="1">M5</strain>
    </source>
</reference>
<sequence length="165" mass="17957">MYMHCLLYIHQLSRSLGQPSIIPCRPAHPSIGIDISKFWKGGEIEQIIVNGTSTDDSYEMKISSILSIVLLIAAVSMTTVSAWNAGDGGLSLWDNNCHFGTNFFTSKSSSAEQCGGVCIAQSGCTHFTQGNGVCYMWNAPNGRDVNHGNGWMCGYIPSRMTNGRR</sequence>
<dbReference type="Proteomes" id="UP000789390">
    <property type="component" value="Unassembled WGS sequence"/>
</dbReference>
<dbReference type="OrthoDB" id="6363414at2759"/>
<name>A0A8J2WI50_9CRUS</name>
<dbReference type="AlphaFoldDB" id="A0A8J2WI50"/>
<evidence type="ECO:0000313" key="2">
    <source>
        <dbReference type="Proteomes" id="UP000789390"/>
    </source>
</evidence>
<evidence type="ECO:0000313" key="1">
    <source>
        <dbReference type="EMBL" id="CAH0105163.1"/>
    </source>
</evidence>
<dbReference type="EMBL" id="CAKKLH010000171">
    <property type="protein sequence ID" value="CAH0105163.1"/>
    <property type="molecule type" value="Genomic_DNA"/>
</dbReference>
<dbReference type="Gene3D" id="3.50.4.10">
    <property type="entry name" value="Hepatocyte Growth Factor"/>
    <property type="match status" value="1"/>
</dbReference>